<protein>
    <recommendedName>
        <fullName evidence="2">SPW repeat-containing integral membrane domain-containing protein</fullName>
    </recommendedName>
</protein>
<dbReference type="Proteomes" id="UP000075635">
    <property type="component" value="Unassembled WGS sequence"/>
</dbReference>
<keyword evidence="1" id="KW-1133">Transmembrane helix</keyword>
<feature type="domain" description="SPW repeat-containing integral membrane" evidence="2">
    <location>
        <begin position="9"/>
        <end position="106"/>
    </location>
</feature>
<accession>A0A150SQB0</accession>
<evidence type="ECO:0000313" key="4">
    <source>
        <dbReference type="Proteomes" id="UP000075635"/>
    </source>
</evidence>
<sequence length="131" mass="14219">MKLLSPRHHGYVDYAAIILLLIAPLALRFGPAPAAVCYATALAHLVVTLLSDHPLGAARKIPFAVHGALEFSLGVGLLASPWLFGFSAEDRPRTFFVAAGIALLLVVLVTRYTAGLISRPESYGRYDRYDR</sequence>
<dbReference type="AlphaFoldDB" id="A0A150SQB0"/>
<comment type="caution">
    <text evidence="3">The sequence shown here is derived from an EMBL/GenBank/DDBJ whole genome shotgun (WGS) entry which is preliminary data.</text>
</comment>
<feature type="transmembrane region" description="Helical" evidence="1">
    <location>
        <begin position="95"/>
        <end position="114"/>
    </location>
</feature>
<name>A0A150SQB0_SORCE</name>
<proteinExistence type="predicted"/>
<evidence type="ECO:0000313" key="3">
    <source>
        <dbReference type="EMBL" id="KYF94626.1"/>
    </source>
</evidence>
<keyword evidence="1" id="KW-0472">Membrane</keyword>
<evidence type="ECO:0000259" key="2">
    <source>
        <dbReference type="Pfam" id="PF03779"/>
    </source>
</evidence>
<feature type="transmembrane region" description="Helical" evidence="1">
    <location>
        <begin position="63"/>
        <end position="83"/>
    </location>
</feature>
<dbReference type="Pfam" id="PF03779">
    <property type="entry name" value="SPW"/>
    <property type="match status" value="1"/>
</dbReference>
<feature type="transmembrane region" description="Helical" evidence="1">
    <location>
        <begin position="33"/>
        <end position="51"/>
    </location>
</feature>
<gene>
    <name evidence="3" type="ORF">BE17_34825</name>
</gene>
<organism evidence="3 4">
    <name type="scientific">Sorangium cellulosum</name>
    <name type="common">Polyangium cellulosum</name>
    <dbReference type="NCBI Taxonomy" id="56"/>
    <lineage>
        <taxon>Bacteria</taxon>
        <taxon>Pseudomonadati</taxon>
        <taxon>Myxococcota</taxon>
        <taxon>Polyangia</taxon>
        <taxon>Polyangiales</taxon>
        <taxon>Polyangiaceae</taxon>
        <taxon>Sorangium</taxon>
    </lineage>
</organism>
<dbReference type="EMBL" id="JEMB01000720">
    <property type="protein sequence ID" value="KYF94626.1"/>
    <property type="molecule type" value="Genomic_DNA"/>
</dbReference>
<keyword evidence="1" id="KW-0812">Transmembrane</keyword>
<reference evidence="3 4" key="1">
    <citation type="submission" date="2014-02" db="EMBL/GenBank/DDBJ databases">
        <title>The small core and large imbalanced accessory genome model reveals a collaborative survival strategy of Sorangium cellulosum strains in nature.</title>
        <authorList>
            <person name="Han K."/>
            <person name="Peng R."/>
            <person name="Blom J."/>
            <person name="Li Y.-Z."/>
        </authorList>
    </citation>
    <scope>NUCLEOTIDE SEQUENCE [LARGE SCALE GENOMIC DNA]</scope>
    <source>
        <strain evidence="3 4">So0011-07</strain>
    </source>
</reference>
<feature type="transmembrane region" description="Helical" evidence="1">
    <location>
        <begin position="12"/>
        <end position="27"/>
    </location>
</feature>
<evidence type="ECO:0000256" key="1">
    <source>
        <dbReference type="SAM" id="Phobius"/>
    </source>
</evidence>
<dbReference type="InterPro" id="IPR005530">
    <property type="entry name" value="SPW"/>
</dbReference>